<evidence type="ECO:0000256" key="2">
    <source>
        <dbReference type="ARBA" id="ARBA00022519"/>
    </source>
</evidence>
<proteinExistence type="predicted"/>
<evidence type="ECO:0000313" key="4">
    <source>
        <dbReference type="EMBL" id="GKT30650.1"/>
    </source>
</evidence>
<organism evidence="4 5">
    <name type="scientific">Aduncisulcus paluster</name>
    <dbReference type="NCBI Taxonomy" id="2918883"/>
    <lineage>
        <taxon>Eukaryota</taxon>
        <taxon>Metamonada</taxon>
        <taxon>Carpediemonas-like organisms</taxon>
        <taxon>Aduncisulcus</taxon>
    </lineage>
</organism>
<evidence type="ECO:0000256" key="3">
    <source>
        <dbReference type="SAM" id="Phobius"/>
    </source>
</evidence>
<keyword evidence="3" id="KW-0472">Membrane</keyword>
<gene>
    <name evidence="4" type="ORF">ADUPG1_001617</name>
</gene>
<feature type="transmembrane region" description="Helical" evidence="3">
    <location>
        <begin position="80"/>
        <end position="101"/>
    </location>
</feature>
<comment type="caution">
    <text evidence="4">The sequence shown here is derived from an EMBL/GenBank/DDBJ whole genome shotgun (WGS) entry which is preliminary data.</text>
</comment>
<keyword evidence="5" id="KW-1185">Reference proteome</keyword>
<keyword evidence="1" id="KW-0813">Transport</keyword>
<dbReference type="Proteomes" id="UP001057375">
    <property type="component" value="Unassembled WGS sequence"/>
</dbReference>
<reference evidence="4" key="1">
    <citation type="submission" date="2022-03" db="EMBL/GenBank/DDBJ databases">
        <title>Draft genome sequence of Aduncisulcus paluster, a free-living microaerophilic Fornicata.</title>
        <authorList>
            <person name="Yuyama I."/>
            <person name="Kume K."/>
            <person name="Tamura T."/>
            <person name="Inagaki Y."/>
            <person name="Hashimoto T."/>
        </authorList>
    </citation>
    <scope>NUCLEOTIDE SEQUENCE</scope>
    <source>
        <strain evidence="4">NY0171</strain>
    </source>
</reference>
<evidence type="ECO:0000256" key="1">
    <source>
        <dbReference type="ARBA" id="ARBA00022448"/>
    </source>
</evidence>
<keyword evidence="2" id="KW-0997">Cell inner membrane</keyword>
<feature type="transmembrane region" description="Helical" evidence="3">
    <location>
        <begin position="55"/>
        <end position="73"/>
    </location>
</feature>
<dbReference type="PANTHER" id="PTHR32196">
    <property type="entry name" value="ABC TRANSPORTER PERMEASE PROTEIN YPHD-RELATED-RELATED"/>
    <property type="match status" value="1"/>
</dbReference>
<feature type="non-terminal residue" evidence="4">
    <location>
        <position position="107"/>
    </location>
</feature>
<name>A0ABQ5KDN1_9EUKA</name>
<sequence>MSEAVNGQLKTVSIKDRLIEQKTLIALVVMIVITAINAVMAVGMTLVILTAGIDLSVGSVLALCGAIGASLIAAQMPVIVAVGAALGAGAILGGISGIIIAKGKVQA</sequence>
<keyword evidence="2" id="KW-1003">Cell membrane</keyword>
<keyword evidence="3" id="KW-0812">Transmembrane</keyword>
<accession>A0ABQ5KDN1</accession>
<keyword evidence="3" id="KW-1133">Transmembrane helix</keyword>
<protein>
    <submittedName>
        <fullName evidence="4">Ribose ABC transporter permease</fullName>
    </submittedName>
</protein>
<dbReference type="PANTHER" id="PTHR32196:SF21">
    <property type="entry name" value="ABC TRANSPORTER PERMEASE PROTEIN YPHD-RELATED"/>
    <property type="match status" value="1"/>
</dbReference>
<feature type="transmembrane region" description="Helical" evidence="3">
    <location>
        <begin position="24"/>
        <end position="49"/>
    </location>
</feature>
<dbReference type="EMBL" id="BQXS01001456">
    <property type="protein sequence ID" value="GKT30650.1"/>
    <property type="molecule type" value="Genomic_DNA"/>
</dbReference>
<evidence type="ECO:0000313" key="5">
    <source>
        <dbReference type="Proteomes" id="UP001057375"/>
    </source>
</evidence>